<evidence type="ECO:0000256" key="6">
    <source>
        <dbReference type="ARBA" id="ARBA00022989"/>
    </source>
</evidence>
<evidence type="ECO:0000256" key="4">
    <source>
        <dbReference type="ARBA" id="ARBA00022597"/>
    </source>
</evidence>
<feature type="transmembrane region" description="Helical" evidence="9">
    <location>
        <begin position="367"/>
        <end position="393"/>
    </location>
</feature>
<evidence type="ECO:0000313" key="12">
    <source>
        <dbReference type="Proteomes" id="UP000269374"/>
    </source>
</evidence>
<name>A0A387BGZ3_9LACT</name>
<feature type="transmembrane region" description="Helical" evidence="9">
    <location>
        <begin position="161"/>
        <end position="185"/>
    </location>
</feature>
<feature type="domain" description="PTS EIIC type-3" evidence="10">
    <location>
        <begin position="8"/>
        <end position="396"/>
    </location>
</feature>
<evidence type="ECO:0000256" key="5">
    <source>
        <dbReference type="ARBA" id="ARBA00022692"/>
    </source>
</evidence>
<feature type="transmembrane region" description="Helical" evidence="9">
    <location>
        <begin position="271"/>
        <end position="291"/>
    </location>
</feature>
<dbReference type="InterPro" id="IPR004796">
    <property type="entry name" value="PTS_IIC_cello"/>
</dbReference>
<keyword evidence="2 8" id="KW-0813">Transport</keyword>
<evidence type="ECO:0000256" key="9">
    <source>
        <dbReference type="SAM" id="Phobius"/>
    </source>
</evidence>
<dbReference type="InterPro" id="IPR003352">
    <property type="entry name" value="PTS_EIIC"/>
</dbReference>
<dbReference type="RefSeq" id="WP_120772047.1">
    <property type="nucleotide sequence ID" value="NZ_CP032627.1"/>
</dbReference>
<evidence type="ECO:0000256" key="3">
    <source>
        <dbReference type="ARBA" id="ARBA00022475"/>
    </source>
</evidence>
<evidence type="ECO:0000256" key="8">
    <source>
        <dbReference type="PIRNR" id="PIRNR006351"/>
    </source>
</evidence>
<keyword evidence="4 8" id="KW-0762">Sugar transport</keyword>
<dbReference type="GO" id="GO:1902815">
    <property type="term" value="P:N,N'-diacetylchitobiose import"/>
    <property type="evidence" value="ECO:0007669"/>
    <property type="project" value="TreeGrafter"/>
</dbReference>
<keyword evidence="3 8" id="KW-1003">Cell membrane</keyword>
<comment type="function">
    <text evidence="8">The phosphoenolpyruvate-dependent sugar phosphotransferase system (PTS), a major carbohydrate active -transport system, catalyzes the phosphorylation of incoming sugar substrates concomitant with their translocation across the cell membrane.</text>
</comment>
<dbReference type="KEGG" id="lact:D7I46_05860"/>
<dbReference type="GO" id="GO:0008982">
    <property type="term" value="F:protein-N(PI)-phosphohistidine-sugar phosphotransferase activity"/>
    <property type="evidence" value="ECO:0007669"/>
    <property type="project" value="UniProtKB-UniRule"/>
</dbReference>
<feature type="transmembrane region" description="Helical" evidence="9">
    <location>
        <begin position="329"/>
        <end position="346"/>
    </location>
</feature>
<dbReference type="PANTHER" id="PTHR33989:SF4">
    <property type="entry name" value="PTS SYSTEM N,N'-DIACETYLCHITOBIOSE-SPECIFIC EIIC COMPONENT"/>
    <property type="match status" value="1"/>
</dbReference>
<comment type="subcellular location">
    <subcellularLocation>
        <location evidence="1">Cell membrane</location>
        <topology evidence="1">Multi-pass membrane protein</topology>
    </subcellularLocation>
</comment>
<feature type="transmembrane region" description="Helical" evidence="9">
    <location>
        <begin position="130"/>
        <end position="149"/>
    </location>
</feature>
<evidence type="ECO:0000313" key="11">
    <source>
        <dbReference type="EMBL" id="AYG00659.1"/>
    </source>
</evidence>
<dbReference type="PANTHER" id="PTHR33989">
    <property type="match status" value="1"/>
</dbReference>
<gene>
    <name evidence="11" type="ORF">D7I46_05860</name>
</gene>
<dbReference type="GO" id="GO:0005886">
    <property type="term" value="C:plasma membrane"/>
    <property type="evidence" value="ECO:0007669"/>
    <property type="project" value="UniProtKB-SubCell"/>
</dbReference>
<dbReference type="Pfam" id="PF02378">
    <property type="entry name" value="PTS_EIIC"/>
    <property type="match status" value="1"/>
</dbReference>
<protein>
    <recommendedName>
        <fullName evidence="8">Permease IIC component</fullName>
    </recommendedName>
</protein>
<accession>A0A387BGZ3</accession>
<feature type="transmembrane region" description="Helical" evidence="9">
    <location>
        <begin position="205"/>
        <end position="226"/>
    </location>
</feature>
<dbReference type="PROSITE" id="PS51105">
    <property type="entry name" value="PTS_EIIC_TYPE_3"/>
    <property type="match status" value="1"/>
</dbReference>
<dbReference type="Proteomes" id="UP000269374">
    <property type="component" value="Chromosome"/>
</dbReference>
<dbReference type="InterPro" id="IPR004501">
    <property type="entry name" value="PTS_EIIC_3"/>
</dbReference>
<keyword evidence="7 8" id="KW-0472">Membrane</keyword>
<evidence type="ECO:0000256" key="7">
    <source>
        <dbReference type="ARBA" id="ARBA00023136"/>
    </source>
</evidence>
<evidence type="ECO:0000256" key="1">
    <source>
        <dbReference type="ARBA" id="ARBA00004651"/>
    </source>
</evidence>
<feature type="transmembrane region" description="Helical" evidence="9">
    <location>
        <begin position="31"/>
        <end position="55"/>
    </location>
</feature>
<proteinExistence type="predicted"/>
<sequence length="417" mass="45870">MNNFMGWMTDSFAPKVNKFAKNAWIAAIQEAIMAAMPMILIGSFATVLSLVNIYVKGFPDFSMIGTFSFGLFSIFLSYLIPNSVMKHKNHVEISKQAGLAGLAFFLILIYPKLNATTGAITFDSNSFGTGGMIAALIAGLFVAFIMNLFTKFNFIGEDSGLPDFVAIWFNTLLPIIVILLVGWLFTFQLHFNLYAGINSLFSPLINLGQSFWGLTILMFLGFSFLYSFGISSWVLTPVIYAIELPGIAANQAAVAAGQVPTNIFTVEATTLILIGGGGATLALCIMMAFLAKSSRLRMIGKAALVPSVFNINEPLVFGAPIAFNPILMIPFWITGLITPILLWLSMKLHLVPIPSQPFQMWYTPAPIAGWIITKSIAGVIFVLAIFAISWIIYYPFFKVYDKQAVQQDLEWAEDEED</sequence>
<feature type="transmembrane region" description="Helical" evidence="9">
    <location>
        <begin position="93"/>
        <end position="110"/>
    </location>
</feature>
<reference evidence="11 12" key="1">
    <citation type="submission" date="2018-09" db="EMBL/GenBank/DDBJ databases">
        <title>Genome sequencing of strain 1JSPR-7.</title>
        <authorList>
            <person name="Heo J."/>
            <person name="Kim S.-J."/>
            <person name="Kwon S.-W."/>
        </authorList>
    </citation>
    <scope>NUCLEOTIDE SEQUENCE [LARGE SCALE GENOMIC DNA]</scope>
    <source>
        <strain evidence="11 12">1JSPR-7</strain>
    </source>
</reference>
<evidence type="ECO:0000259" key="10">
    <source>
        <dbReference type="PROSITE" id="PS51105"/>
    </source>
</evidence>
<feature type="transmembrane region" description="Helical" evidence="9">
    <location>
        <begin position="61"/>
        <end position="81"/>
    </location>
</feature>
<dbReference type="InterPro" id="IPR051088">
    <property type="entry name" value="PTS_Sugar-EIIC/EIIB"/>
</dbReference>
<dbReference type="PIRSF" id="PIRSF006351">
    <property type="entry name" value="PTS_EIIC-Cellobiose"/>
    <property type="match status" value="1"/>
</dbReference>
<dbReference type="GO" id="GO:0009401">
    <property type="term" value="P:phosphoenolpyruvate-dependent sugar phosphotransferase system"/>
    <property type="evidence" value="ECO:0007669"/>
    <property type="project" value="InterPro"/>
</dbReference>
<keyword evidence="5 9" id="KW-0812">Transmembrane</keyword>
<dbReference type="AlphaFoldDB" id="A0A387BGZ3"/>
<evidence type="ECO:0000256" key="2">
    <source>
        <dbReference type="ARBA" id="ARBA00022448"/>
    </source>
</evidence>
<dbReference type="EMBL" id="CP032627">
    <property type="protein sequence ID" value="AYG00659.1"/>
    <property type="molecule type" value="Genomic_DNA"/>
</dbReference>
<keyword evidence="6 9" id="KW-1133">Transmembrane helix</keyword>
<keyword evidence="12" id="KW-1185">Reference proteome</keyword>
<organism evidence="11 12">
    <name type="scientific">Lactococcus allomyrinae</name>
    <dbReference type="NCBI Taxonomy" id="2419773"/>
    <lineage>
        <taxon>Bacteria</taxon>
        <taxon>Bacillati</taxon>
        <taxon>Bacillota</taxon>
        <taxon>Bacilli</taxon>
        <taxon>Lactobacillales</taxon>
        <taxon>Streptococcaceae</taxon>
        <taxon>Lactococcus</taxon>
    </lineage>
</organism>
<feature type="transmembrane region" description="Helical" evidence="9">
    <location>
        <begin position="238"/>
        <end position="259"/>
    </location>
</feature>
<dbReference type="OrthoDB" id="1641940at2"/>